<feature type="transmembrane region" description="Helical" evidence="4">
    <location>
        <begin position="7"/>
        <end position="28"/>
    </location>
</feature>
<keyword evidence="2" id="KW-0973">c-di-GMP</keyword>
<dbReference type="InterPro" id="IPR035965">
    <property type="entry name" value="PAS-like_dom_sf"/>
</dbReference>
<dbReference type="SMART" id="SM00065">
    <property type="entry name" value="GAF"/>
    <property type="match status" value="1"/>
</dbReference>
<dbReference type="SMART" id="SM00091">
    <property type="entry name" value="PAS"/>
    <property type="match status" value="3"/>
</dbReference>
<dbReference type="PROSITE" id="PS50113">
    <property type="entry name" value="PAC"/>
    <property type="match status" value="1"/>
</dbReference>
<feature type="coiled-coil region" evidence="3">
    <location>
        <begin position="61"/>
        <end position="92"/>
    </location>
</feature>
<dbReference type="FunFam" id="3.20.20.450:FF:000001">
    <property type="entry name" value="Cyclic di-GMP phosphodiesterase yahA"/>
    <property type="match status" value="1"/>
</dbReference>
<protein>
    <recommendedName>
        <fullName evidence="1">cyclic-guanylate-specific phosphodiesterase</fullName>
        <ecNumber evidence="1">3.1.4.52</ecNumber>
    </recommendedName>
</protein>
<dbReference type="CDD" id="cd01949">
    <property type="entry name" value="GGDEF"/>
    <property type="match status" value="1"/>
</dbReference>
<dbReference type="InterPro" id="IPR043128">
    <property type="entry name" value="Rev_trsase/Diguanyl_cyclase"/>
</dbReference>
<dbReference type="NCBIfam" id="TIGR00229">
    <property type="entry name" value="sensory_box"/>
    <property type="match status" value="3"/>
</dbReference>
<dbReference type="Pfam" id="PF13185">
    <property type="entry name" value="GAF_2"/>
    <property type="match status" value="1"/>
</dbReference>
<dbReference type="InterPro" id="IPR052155">
    <property type="entry name" value="Biofilm_reg_signaling"/>
</dbReference>
<evidence type="ECO:0000256" key="1">
    <source>
        <dbReference type="ARBA" id="ARBA00012282"/>
    </source>
</evidence>
<dbReference type="InterPro" id="IPR000700">
    <property type="entry name" value="PAS-assoc_C"/>
</dbReference>
<dbReference type="PANTHER" id="PTHR44757:SF2">
    <property type="entry name" value="BIOFILM ARCHITECTURE MAINTENANCE PROTEIN MBAA"/>
    <property type="match status" value="1"/>
</dbReference>
<organism evidence="9 10">
    <name type="scientific">Pseudomonas luteola</name>
    <dbReference type="NCBI Taxonomy" id="47886"/>
    <lineage>
        <taxon>Bacteria</taxon>
        <taxon>Pseudomonadati</taxon>
        <taxon>Pseudomonadota</taxon>
        <taxon>Gammaproteobacteria</taxon>
        <taxon>Pseudomonadales</taxon>
        <taxon>Pseudomonadaceae</taxon>
        <taxon>Pseudomonas</taxon>
    </lineage>
</organism>
<dbReference type="SUPFAM" id="SSF141868">
    <property type="entry name" value="EAL domain-like"/>
    <property type="match status" value="1"/>
</dbReference>
<dbReference type="InterPro" id="IPR029787">
    <property type="entry name" value="Nucleotide_cyclase"/>
</dbReference>
<dbReference type="Proteomes" id="UP000250443">
    <property type="component" value="Unassembled WGS sequence"/>
</dbReference>
<dbReference type="InterPro" id="IPR001610">
    <property type="entry name" value="PAC"/>
</dbReference>
<feature type="domain" description="PAS" evidence="5">
    <location>
        <begin position="396"/>
        <end position="466"/>
    </location>
</feature>
<dbReference type="PANTHER" id="PTHR44757">
    <property type="entry name" value="DIGUANYLATE CYCLASE DGCP"/>
    <property type="match status" value="1"/>
</dbReference>
<evidence type="ECO:0000256" key="2">
    <source>
        <dbReference type="ARBA" id="ARBA00022636"/>
    </source>
</evidence>
<dbReference type="Gene3D" id="3.20.20.450">
    <property type="entry name" value="EAL domain"/>
    <property type="match status" value="1"/>
</dbReference>
<dbReference type="SUPFAM" id="SSF55785">
    <property type="entry name" value="PYP-like sensor domain (PAS domain)"/>
    <property type="match status" value="3"/>
</dbReference>
<proteinExistence type="predicted"/>
<dbReference type="InterPro" id="IPR013767">
    <property type="entry name" value="PAS_fold"/>
</dbReference>
<dbReference type="SMART" id="SM00086">
    <property type="entry name" value="PAC"/>
    <property type="match status" value="3"/>
</dbReference>
<feature type="domain" description="PAC" evidence="6">
    <location>
        <begin position="470"/>
        <end position="522"/>
    </location>
</feature>
<dbReference type="CDD" id="cd00130">
    <property type="entry name" value="PAS"/>
    <property type="match status" value="2"/>
</dbReference>
<dbReference type="NCBIfam" id="TIGR00254">
    <property type="entry name" value="GGDEF"/>
    <property type="match status" value="1"/>
</dbReference>
<dbReference type="CDD" id="cd01948">
    <property type="entry name" value="EAL"/>
    <property type="match status" value="1"/>
</dbReference>
<feature type="domain" description="PAS" evidence="5">
    <location>
        <begin position="519"/>
        <end position="590"/>
    </location>
</feature>
<dbReference type="Pfam" id="PF00990">
    <property type="entry name" value="GGDEF"/>
    <property type="match status" value="1"/>
</dbReference>
<feature type="domain" description="PAS" evidence="5">
    <location>
        <begin position="108"/>
        <end position="178"/>
    </location>
</feature>
<dbReference type="InterPro" id="IPR000014">
    <property type="entry name" value="PAS"/>
</dbReference>
<dbReference type="InterPro" id="IPR035919">
    <property type="entry name" value="EAL_sf"/>
</dbReference>
<dbReference type="GO" id="GO:0006355">
    <property type="term" value="P:regulation of DNA-templated transcription"/>
    <property type="evidence" value="ECO:0007669"/>
    <property type="project" value="InterPro"/>
</dbReference>
<dbReference type="Gene3D" id="3.30.70.270">
    <property type="match status" value="1"/>
</dbReference>
<dbReference type="Pfam" id="PF08447">
    <property type="entry name" value="PAS_3"/>
    <property type="match status" value="1"/>
</dbReference>
<dbReference type="Pfam" id="PF00563">
    <property type="entry name" value="EAL"/>
    <property type="match status" value="1"/>
</dbReference>
<evidence type="ECO:0000259" key="8">
    <source>
        <dbReference type="PROSITE" id="PS50887"/>
    </source>
</evidence>
<keyword evidence="4" id="KW-1133">Transmembrane helix</keyword>
<dbReference type="EC" id="3.1.4.52" evidence="1"/>
<name>A0A2X2DH20_PSELU</name>
<dbReference type="RefSeq" id="WP_112297898.1">
    <property type="nucleotide sequence ID" value="NZ_UAUF01000014.1"/>
</dbReference>
<dbReference type="PROSITE" id="PS50112">
    <property type="entry name" value="PAS"/>
    <property type="match status" value="3"/>
</dbReference>
<dbReference type="SUPFAM" id="SSF55781">
    <property type="entry name" value="GAF domain-like"/>
    <property type="match status" value="1"/>
</dbReference>
<dbReference type="PROSITE" id="PS50887">
    <property type="entry name" value="GGDEF"/>
    <property type="match status" value="1"/>
</dbReference>
<evidence type="ECO:0000259" key="5">
    <source>
        <dbReference type="PROSITE" id="PS50112"/>
    </source>
</evidence>
<dbReference type="PROSITE" id="PS50883">
    <property type="entry name" value="EAL"/>
    <property type="match status" value="1"/>
</dbReference>
<feature type="domain" description="GGDEF" evidence="8">
    <location>
        <begin position="673"/>
        <end position="807"/>
    </location>
</feature>
<evidence type="ECO:0000313" key="10">
    <source>
        <dbReference type="Proteomes" id="UP000250443"/>
    </source>
</evidence>
<evidence type="ECO:0000313" key="9">
    <source>
        <dbReference type="EMBL" id="SPZ11505.1"/>
    </source>
</evidence>
<dbReference type="InterPro" id="IPR003018">
    <property type="entry name" value="GAF"/>
</dbReference>
<keyword evidence="9" id="KW-0378">Hydrolase</keyword>
<dbReference type="EMBL" id="UAUF01000014">
    <property type="protein sequence ID" value="SPZ11505.1"/>
    <property type="molecule type" value="Genomic_DNA"/>
</dbReference>
<accession>A0A2X2DH20</accession>
<dbReference type="Pfam" id="PF00989">
    <property type="entry name" value="PAS"/>
    <property type="match status" value="2"/>
</dbReference>
<dbReference type="SUPFAM" id="SSF55073">
    <property type="entry name" value="Nucleotide cyclase"/>
    <property type="match status" value="1"/>
</dbReference>
<evidence type="ECO:0000256" key="4">
    <source>
        <dbReference type="SAM" id="Phobius"/>
    </source>
</evidence>
<evidence type="ECO:0000259" key="7">
    <source>
        <dbReference type="PROSITE" id="PS50883"/>
    </source>
</evidence>
<keyword evidence="3" id="KW-0175">Coiled coil</keyword>
<dbReference type="SMART" id="SM00052">
    <property type="entry name" value="EAL"/>
    <property type="match status" value="1"/>
</dbReference>
<sequence length="1077" mass="122449">MRTFHPFRLAGLYALIGIAWVGITDYLLDHASFNASTLSALQTTKGILFVCGIAVLLYFYVRREQHARQQLIDELQRYVEQLQQTLNTTAQAADDPSLPQPVAQTHAETHHYQDIIDHLPIVAFLVDIDGHWRFLSSAWERMTNKPIAQTIGVSVFQCFHSQESQPIRQMLNEFRDGTRQDCSATLRLCQADGSHRWVSFRIHKVIDNGLQGTLTDIHHQFQADALQRARNAVLDELLLAHSKRSILTGIAKRLEDIFPEMRVIIQLADYSQNKLRVSAAPSLPDAYINAMEDSPIAPESGTCGAAVYRNGLVISQDIEHDPNWEGLREAARQADIRSGWSLPIRDETESAVGVFGIYYHTLTSPEQATIALVNEFTRLAALAIRQQRHTQERDEIEHRFRATFEHAAIGIALVGLDYKWMRANRYLCQMVGYSHDELRNLTVHDVTYSEDLPSGTERIRELLAGTMDSYELEKRYVRRDGQVIWVDLNVTLIRGTQGEPHYFIAVIEDITLRKIQEESLRQAAALFENSRDSIVVLDQRRRILMANPTFQALCARSIMELQGQKLPLPLSGRQDHHFYRTLWRTLLKEGHWEGEVLWRRPNGMNFPGWLNISQISQRDQRQFVMVLSDTSQLKESEARLAHLAHFDPLTDLPNRLLARTRLDHALKRLQGEGQLAVLLLDLDHFRTVNESYGHPAGDDLINAVANTLRSGLRPEDTLARIGGDEFLVILEQFERLDEVATLAQTLRQLLEAPLRLEDGEEVFLSLSLGISVYPSDGSTADELIRNADAAMHLAKNQGRDTYRFYTQALTEQARRRLSLESRLRVALQRCDFVLYYQPLIDVATGQPIGAEALVRWRDPEFGMISPADFIPLAEETGLIVPLGFWILEQACHQIREWLDKGIELDIIAVNLSPRQFAQADLAERITRALNRQHLPANKLELEITEGTLMENVEMALTSLAALKTLGVRIAVDDFGTGYSSLAYLRRFPLDKLKIDQSFMRDIRTDNGEHGNQAIASAIIALGHSLHLDVLAEGVETDEQLEVIRKLGCQQCQGYLFSPPLPPEAFEKWYYDYHRSLT</sequence>
<gene>
    <name evidence="9" type="primary">gmr_9</name>
    <name evidence="9" type="ORF">NCTC11842_03750</name>
</gene>
<reference evidence="9 10" key="1">
    <citation type="submission" date="2018-06" db="EMBL/GenBank/DDBJ databases">
        <authorList>
            <consortium name="Pathogen Informatics"/>
            <person name="Doyle S."/>
        </authorList>
    </citation>
    <scope>NUCLEOTIDE SEQUENCE [LARGE SCALE GENOMIC DNA]</scope>
    <source>
        <strain evidence="9 10">NCTC11842</strain>
    </source>
</reference>
<dbReference type="InterPro" id="IPR000160">
    <property type="entry name" value="GGDEF_dom"/>
</dbReference>
<dbReference type="GO" id="GO:0071111">
    <property type="term" value="F:cyclic-guanylate-specific phosphodiesterase activity"/>
    <property type="evidence" value="ECO:0007669"/>
    <property type="project" value="UniProtKB-EC"/>
</dbReference>
<dbReference type="InterPro" id="IPR029016">
    <property type="entry name" value="GAF-like_dom_sf"/>
</dbReference>
<dbReference type="Gene3D" id="3.30.450.40">
    <property type="match status" value="1"/>
</dbReference>
<keyword evidence="4" id="KW-0472">Membrane</keyword>
<evidence type="ECO:0000256" key="3">
    <source>
        <dbReference type="SAM" id="Coils"/>
    </source>
</evidence>
<feature type="domain" description="EAL" evidence="7">
    <location>
        <begin position="816"/>
        <end position="1073"/>
    </location>
</feature>
<dbReference type="SMART" id="SM00267">
    <property type="entry name" value="GGDEF"/>
    <property type="match status" value="1"/>
</dbReference>
<dbReference type="AlphaFoldDB" id="A0A2X2DH20"/>
<dbReference type="Gene3D" id="3.30.450.20">
    <property type="entry name" value="PAS domain"/>
    <property type="match status" value="3"/>
</dbReference>
<dbReference type="InterPro" id="IPR001633">
    <property type="entry name" value="EAL_dom"/>
</dbReference>
<keyword evidence="4" id="KW-0812">Transmembrane</keyword>
<dbReference type="InterPro" id="IPR013655">
    <property type="entry name" value="PAS_fold_3"/>
</dbReference>
<feature type="transmembrane region" description="Helical" evidence="4">
    <location>
        <begin position="40"/>
        <end position="61"/>
    </location>
</feature>
<evidence type="ECO:0000259" key="6">
    <source>
        <dbReference type="PROSITE" id="PS50113"/>
    </source>
</evidence>